<proteinExistence type="predicted"/>
<dbReference type="GO" id="GO:0005634">
    <property type="term" value="C:nucleus"/>
    <property type="evidence" value="ECO:0007669"/>
    <property type="project" value="TreeGrafter"/>
</dbReference>
<feature type="domain" description="HTH CENPB-type" evidence="3">
    <location>
        <begin position="1"/>
        <end position="55"/>
    </location>
</feature>
<evidence type="ECO:0000313" key="4">
    <source>
        <dbReference type="EMBL" id="KAJ5543879.1"/>
    </source>
</evidence>
<keyword evidence="2" id="KW-0175">Coiled coil</keyword>
<comment type="caution">
    <text evidence="4">The sequence shown here is derived from an EMBL/GenBank/DDBJ whole genome shotgun (WGS) entry which is preliminary data.</text>
</comment>
<dbReference type="InterPro" id="IPR036397">
    <property type="entry name" value="RNaseH_sf"/>
</dbReference>
<protein>
    <recommendedName>
        <fullName evidence="3">HTH CENPB-type domain-containing protein</fullName>
    </recommendedName>
</protein>
<dbReference type="EMBL" id="JAQIZZ010000004">
    <property type="protein sequence ID" value="KAJ5543879.1"/>
    <property type="molecule type" value="Genomic_DNA"/>
</dbReference>
<dbReference type="Proteomes" id="UP001220324">
    <property type="component" value="Unassembled WGS sequence"/>
</dbReference>
<dbReference type="PANTHER" id="PTHR19303">
    <property type="entry name" value="TRANSPOSON"/>
    <property type="match status" value="1"/>
</dbReference>
<evidence type="ECO:0000259" key="3">
    <source>
        <dbReference type="PROSITE" id="PS51253"/>
    </source>
</evidence>
<feature type="coiled-coil region" evidence="2">
    <location>
        <begin position="345"/>
        <end position="386"/>
    </location>
</feature>
<dbReference type="PROSITE" id="PS51253">
    <property type="entry name" value="HTH_CENPB"/>
    <property type="match status" value="1"/>
</dbReference>
<dbReference type="Pfam" id="PF03221">
    <property type="entry name" value="HTH_Tnp_Tc5"/>
    <property type="match status" value="1"/>
</dbReference>
<evidence type="ECO:0000256" key="1">
    <source>
        <dbReference type="ARBA" id="ARBA00023125"/>
    </source>
</evidence>
<evidence type="ECO:0000256" key="2">
    <source>
        <dbReference type="SAM" id="Coils"/>
    </source>
</evidence>
<organism evidence="4 5">
    <name type="scientific">Penicillium frequentans</name>
    <dbReference type="NCBI Taxonomy" id="3151616"/>
    <lineage>
        <taxon>Eukaryota</taxon>
        <taxon>Fungi</taxon>
        <taxon>Dikarya</taxon>
        <taxon>Ascomycota</taxon>
        <taxon>Pezizomycotina</taxon>
        <taxon>Eurotiomycetes</taxon>
        <taxon>Eurotiomycetidae</taxon>
        <taxon>Eurotiales</taxon>
        <taxon>Aspergillaceae</taxon>
        <taxon>Penicillium</taxon>
    </lineage>
</organism>
<gene>
    <name evidence="4" type="ORF">N7494_005158</name>
</gene>
<dbReference type="Gene3D" id="3.30.420.10">
    <property type="entry name" value="Ribonuclease H-like superfamily/Ribonuclease H"/>
    <property type="match status" value="1"/>
</dbReference>
<dbReference type="InterPro" id="IPR006600">
    <property type="entry name" value="HTH_CenpB_DNA-bd_dom"/>
</dbReference>
<dbReference type="InterPro" id="IPR004875">
    <property type="entry name" value="DDE_SF_endonuclease_dom"/>
</dbReference>
<name>A0AAD6CXF9_9EURO</name>
<accession>A0AAD6CXF9</accession>
<evidence type="ECO:0000313" key="5">
    <source>
        <dbReference type="Proteomes" id="UP001220324"/>
    </source>
</evidence>
<keyword evidence="5" id="KW-1185">Reference proteome</keyword>
<dbReference type="InterPro" id="IPR050863">
    <property type="entry name" value="CenT-Element_Derived"/>
</dbReference>
<dbReference type="GO" id="GO:0003677">
    <property type="term" value="F:DNA binding"/>
    <property type="evidence" value="ECO:0007669"/>
    <property type="project" value="UniProtKB-KW"/>
</dbReference>
<dbReference type="PANTHER" id="PTHR19303:SF74">
    <property type="entry name" value="POGO TRANSPOSABLE ELEMENT WITH KRAB DOMAIN"/>
    <property type="match status" value="1"/>
</dbReference>
<dbReference type="Pfam" id="PF03184">
    <property type="entry name" value="DDE_1"/>
    <property type="match status" value="1"/>
</dbReference>
<keyword evidence="1" id="KW-0238">DNA-binding</keyword>
<sequence>MRWIDLNDRMGLPLKRHQILSTATAILRETEPAAPVLNHRWLKQWLERHPEYKIRRRKSLDRERLKAQDRDHTLKWFEGYENAISSYGIQREDLYNFDESGFQMGIGKDQWIVTREPRRKIVSGTDTNREYVTVVEAVSADGYAIPPLIILTAKRLSHQWFDFIEDEHIAVTDSGYINDALAYQWIQHFDRSTRARCKGAWRMLLMDGFGSHLTYEFAKFCEKKKILPFCLPPHSSHILQPLDVGVFNVYKHWHSQAIEEATATGCTKFTKTEFLAAINSIRQKTFKNSTISNGFRLTGIWPVNAAVVCDQLVSYDPRKERTPLCSTEDNSTCSNLSTPKSIQRIKRLENKLIALSSDLRSSKKIVEKLSKAAQTCLYEVKELERDKEATKAATLARHARADTSRTYFSTRGIVSAADCAKMKRIEFKTSEQEALNKRRRKFQREVLPQLKRFSRRKLLRVQLKRVIYYG</sequence>
<dbReference type="AlphaFoldDB" id="A0AAD6CXF9"/>
<reference evidence="4 5" key="1">
    <citation type="journal article" date="2023" name="IMA Fungus">
        <title>Comparative genomic study of the Penicillium genus elucidates a diverse pangenome and 15 lateral gene transfer events.</title>
        <authorList>
            <person name="Petersen C."/>
            <person name="Sorensen T."/>
            <person name="Nielsen M.R."/>
            <person name="Sondergaard T.E."/>
            <person name="Sorensen J.L."/>
            <person name="Fitzpatrick D.A."/>
            <person name="Frisvad J.C."/>
            <person name="Nielsen K.L."/>
        </authorList>
    </citation>
    <scope>NUCLEOTIDE SEQUENCE [LARGE SCALE GENOMIC DNA]</scope>
    <source>
        <strain evidence="4 5">IBT 35679</strain>
    </source>
</reference>